<dbReference type="EMBL" id="JAAXKY010000031">
    <property type="protein sequence ID" value="NMH77846.1"/>
    <property type="molecule type" value="Genomic_DNA"/>
</dbReference>
<gene>
    <name evidence="2" type="ORF">HF577_12230</name>
</gene>
<comment type="caution">
    <text evidence="2">The sequence shown here is derived from an EMBL/GenBank/DDBJ whole genome shotgun (WGS) entry which is preliminary data.</text>
</comment>
<keyword evidence="1" id="KW-0812">Transmembrane</keyword>
<name>A0ABX1RFC0_9PSEU</name>
<evidence type="ECO:0000313" key="3">
    <source>
        <dbReference type="Proteomes" id="UP001296706"/>
    </source>
</evidence>
<reference evidence="2 3" key="1">
    <citation type="submission" date="2020-04" db="EMBL/GenBank/DDBJ databases">
        <authorList>
            <person name="Klaysubun C."/>
            <person name="Duangmal K."/>
            <person name="Lipun K."/>
        </authorList>
    </citation>
    <scope>NUCLEOTIDE SEQUENCE [LARGE SCALE GENOMIC DNA]</scope>
    <source>
        <strain evidence="2 3">JCM 11839</strain>
    </source>
</reference>
<accession>A0ABX1RFC0</accession>
<evidence type="ECO:0000313" key="2">
    <source>
        <dbReference type="EMBL" id="NMH77846.1"/>
    </source>
</evidence>
<feature type="transmembrane region" description="Helical" evidence="1">
    <location>
        <begin position="23"/>
        <end position="55"/>
    </location>
</feature>
<proteinExistence type="predicted"/>
<organism evidence="2 3">
    <name type="scientific">Pseudonocardia xinjiangensis</name>
    <dbReference type="NCBI Taxonomy" id="75289"/>
    <lineage>
        <taxon>Bacteria</taxon>
        <taxon>Bacillati</taxon>
        <taxon>Actinomycetota</taxon>
        <taxon>Actinomycetes</taxon>
        <taxon>Pseudonocardiales</taxon>
        <taxon>Pseudonocardiaceae</taxon>
        <taxon>Pseudonocardia</taxon>
    </lineage>
</organism>
<keyword evidence="1" id="KW-1133">Transmembrane helix</keyword>
<sequence>MLLPEPLLVSQPPAVTEHVAELVVLWVIVRVAAAAAVVAVAAVAGFAAAACSVVVEVVVAPVLLDAVPEHPVAPRSHCTSAFDCGRPAE</sequence>
<evidence type="ECO:0000256" key="1">
    <source>
        <dbReference type="SAM" id="Phobius"/>
    </source>
</evidence>
<protein>
    <submittedName>
        <fullName evidence="2">Uncharacterized protein</fullName>
    </submittedName>
</protein>
<dbReference type="Proteomes" id="UP001296706">
    <property type="component" value="Unassembled WGS sequence"/>
</dbReference>
<dbReference type="RefSeq" id="WP_169395919.1">
    <property type="nucleotide sequence ID" value="NZ_BAAAJH010000003.1"/>
</dbReference>
<keyword evidence="3" id="KW-1185">Reference proteome</keyword>
<keyword evidence="1" id="KW-0472">Membrane</keyword>